<feature type="compositionally biased region" description="Low complexity" evidence="6">
    <location>
        <begin position="346"/>
        <end position="359"/>
    </location>
</feature>
<evidence type="ECO:0000256" key="5">
    <source>
        <dbReference type="PROSITE-ProRule" id="PRU00042"/>
    </source>
</evidence>
<feature type="compositionally biased region" description="Pro residues" evidence="6">
    <location>
        <begin position="259"/>
        <end position="271"/>
    </location>
</feature>
<keyword evidence="4" id="KW-0862">Zinc</keyword>
<reference evidence="8 9" key="1">
    <citation type="submission" date="2016-07" db="EMBL/GenBank/DDBJ databases">
        <title>Pervasive Adenine N6-methylation of Active Genes in Fungi.</title>
        <authorList>
            <consortium name="DOE Joint Genome Institute"/>
            <person name="Mondo S.J."/>
            <person name="Dannebaum R.O."/>
            <person name="Kuo R.C."/>
            <person name="Labutti K."/>
            <person name="Haridas S."/>
            <person name="Kuo A."/>
            <person name="Salamov A."/>
            <person name="Ahrendt S.R."/>
            <person name="Lipzen A."/>
            <person name="Sullivan W."/>
            <person name="Andreopoulos W.B."/>
            <person name="Clum A."/>
            <person name="Lindquist E."/>
            <person name="Daum C."/>
            <person name="Ramamoorthy G.K."/>
            <person name="Gryganskyi A."/>
            <person name="Culley D."/>
            <person name="Magnuson J.K."/>
            <person name="James T.Y."/>
            <person name="O'Malley M.A."/>
            <person name="Stajich J.E."/>
            <person name="Spatafora J.W."/>
            <person name="Visel A."/>
            <person name="Grigoriev I.V."/>
        </authorList>
    </citation>
    <scope>NUCLEOTIDE SEQUENCE [LARGE SCALE GENOMIC DNA]</scope>
    <source>
        <strain evidence="8 9">PL171</strain>
    </source>
</reference>
<dbReference type="OrthoDB" id="8922241at2759"/>
<dbReference type="SUPFAM" id="SSF57667">
    <property type="entry name" value="beta-beta-alpha zinc fingers"/>
    <property type="match status" value="1"/>
</dbReference>
<dbReference type="GO" id="GO:0032502">
    <property type="term" value="P:developmental process"/>
    <property type="evidence" value="ECO:0007669"/>
    <property type="project" value="UniProtKB-ARBA"/>
</dbReference>
<feature type="region of interest" description="Disordered" evidence="6">
    <location>
        <begin position="152"/>
        <end position="466"/>
    </location>
</feature>
<keyword evidence="9" id="KW-1185">Reference proteome</keyword>
<evidence type="ECO:0000256" key="6">
    <source>
        <dbReference type="SAM" id="MobiDB-lite"/>
    </source>
</evidence>
<feature type="region of interest" description="Disordered" evidence="6">
    <location>
        <begin position="72"/>
        <end position="95"/>
    </location>
</feature>
<evidence type="ECO:0000259" key="7">
    <source>
        <dbReference type="PROSITE" id="PS50157"/>
    </source>
</evidence>
<feature type="region of interest" description="Disordered" evidence="6">
    <location>
        <begin position="668"/>
        <end position="699"/>
    </location>
</feature>
<evidence type="ECO:0000256" key="4">
    <source>
        <dbReference type="ARBA" id="ARBA00022833"/>
    </source>
</evidence>
<dbReference type="STRING" id="765915.A0A1Y2HX97"/>
<name>A0A1Y2HX97_9FUNG</name>
<feature type="domain" description="C2H2-type" evidence="7">
    <location>
        <begin position="572"/>
        <end position="599"/>
    </location>
</feature>
<dbReference type="Proteomes" id="UP000193411">
    <property type="component" value="Unassembled WGS sequence"/>
</dbReference>
<feature type="compositionally biased region" description="Basic and acidic residues" evidence="6">
    <location>
        <begin position="285"/>
        <end position="295"/>
    </location>
</feature>
<keyword evidence="1" id="KW-0479">Metal-binding</keyword>
<dbReference type="PROSITE" id="PS00028">
    <property type="entry name" value="ZINC_FINGER_C2H2_1"/>
    <property type="match status" value="1"/>
</dbReference>
<comment type="caution">
    <text evidence="8">The sequence shown here is derived from an EMBL/GenBank/DDBJ whole genome shotgun (WGS) entry which is preliminary data.</text>
</comment>
<evidence type="ECO:0000256" key="1">
    <source>
        <dbReference type="ARBA" id="ARBA00022723"/>
    </source>
</evidence>
<feature type="compositionally biased region" description="Low complexity" evidence="6">
    <location>
        <begin position="217"/>
        <end position="250"/>
    </location>
</feature>
<accession>A0A1Y2HX97</accession>
<organism evidence="8 9">
    <name type="scientific">Catenaria anguillulae PL171</name>
    <dbReference type="NCBI Taxonomy" id="765915"/>
    <lineage>
        <taxon>Eukaryota</taxon>
        <taxon>Fungi</taxon>
        <taxon>Fungi incertae sedis</taxon>
        <taxon>Blastocladiomycota</taxon>
        <taxon>Blastocladiomycetes</taxon>
        <taxon>Blastocladiales</taxon>
        <taxon>Catenariaceae</taxon>
        <taxon>Catenaria</taxon>
    </lineage>
</organism>
<feature type="compositionally biased region" description="Low complexity" evidence="6">
    <location>
        <begin position="404"/>
        <end position="428"/>
    </location>
</feature>
<feature type="compositionally biased region" description="Basic residues" evidence="6">
    <location>
        <begin position="526"/>
        <end position="540"/>
    </location>
</feature>
<keyword evidence="2" id="KW-0677">Repeat</keyword>
<feature type="compositionally biased region" description="Low complexity" evidence="6">
    <location>
        <begin position="154"/>
        <end position="199"/>
    </location>
</feature>
<dbReference type="PROSITE" id="PS50157">
    <property type="entry name" value="ZINC_FINGER_C2H2_2"/>
    <property type="match status" value="1"/>
</dbReference>
<dbReference type="InterPro" id="IPR013087">
    <property type="entry name" value="Znf_C2H2_type"/>
</dbReference>
<dbReference type="EMBL" id="MCFL01000009">
    <property type="protein sequence ID" value="ORZ38371.1"/>
    <property type="molecule type" value="Genomic_DNA"/>
</dbReference>
<dbReference type="Gene3D" id="3.30.160.60">
    <property type="entry name" value="Classic Zinc Finger"/>
    <property type="match status" value="1"/>
</dbReference>
<dbReference type="FunFam" id="3.30.160.60:FF:000202">
    <property type="entry name" value="Zinc finger protein 574"/>
    <property type="match status" value="1"/>
</dbReference>
<dbReference type="GO" id="GO:0008270">
    <property type="term" value="F:zinc ion binding"/>
    <property type="evidence" value="ECO:0007669"/>
    <property type="project" value="UniProtKB-KW"/>
</dbReference>
<evidence type="ECO:0000256" key="2">
    <source>
        <dbReference type="ARBA" id="ARBA00022737"/>
    </source>
</evidence>
<evidence type="ECO:0000313" key="9">
    <source>
        <dbReference type="Proteomes" id="UP000193411"/>
    </source>
</evidence>
<dbReference type="AlphaFoldDB" id="A0A1Y2HX97"/>
<gene>
    <name evidence="8" type="ORF">BCR44DRAFT_1323289</name>
</gene>
<sequence length="699" mass="72725">MRINDLLLPKYANVNVDDGAVPSPLFPSPQFAQAARDLAANGPRSPWPPGFQPPTSAAAQIAMAAAAAAQAHAQATSGSGEGITSPLSPWGFPSGQHSPVHLVHMAAANAANASATAGGSASPEQARQQQPIKAPTVRLGPVPAAVHPMSAHVQQAGQLTASSSSSSQPQPTRSSTTSSAPGSGAGQAQEQGEQAQGGDQDQEVVPAAMALTLEQGALQAPSQPNAAPAPTVAAATGATSASSSILAALALKRKQLDRPYPPHYMPTPRSTPPVNQQQGGQGQPDSREHRDRTDMSQHPASNLYQAYPPPPPVPLITPSGLPLGWHPSQPYPPLAAMPFQAQQHLATIGGTPATSGATTPNMDDTGSSSGRQRAGSAPPPGGRRGSARPGGAPMLDLPQPRTEGSPAPHPQQQGQQRSGSGSTSASPGPFMPANGNGQYQQQQQQQRSGQHHHGRTSYSAVGPHASAYDPSVGGAVGAAGVSSHSAAAALQPLVDPNQPGIHTAIVMHPPPHMQHAMLPPPGGPQQHHHQHMHQQQHHPHPAPPQAARASRIPIMDDDVVVLHTTDNMQRPFACIHCGRAFWRRYDCKRHMRVHTDERPYAAVGAIGHLLARMLSIAICKRRVFCRDCCPGGTVARPGRRSRAGCRGRGGCKCCGKRREERCDWRAAVSSGVSAAQPTKPPQPATASRRGHGPTAATRQ</sequence>
<protein>
    <recommendedName>
        <fullName evidence="7">C2H2-type domain-containing protein</fullName>
    </recommendedName>
</protein>
<feature type="region of interest" description="Disordered" evidence="6">
    <location>
        <begin position="518"/>
        <end position="546"/>
    </location>
</feature>
<keyword evidence="3 5" id="KW-0863">Zinc-finger</keyword>
<evidence type="ECO:0000256" key="3">
    <source>
        <dbReference type="ARBA" id="ARBA00022771"/>
    </source>
</evidence>
<proteinExistence type="predicted"/>
<evidence type="ECO:0000313" key="8">
    <source>
        <dbReference type="EMBL" id="ORZ38371.1"/>
    </source>
</evidence>
<dbReference type="InterPro" id="IPR036236">
    <property type="entry name" value="Znf_C2H2_sf"/>
</dbReference>
<feature type="compositionally biased region" description="Low complexity" evidence="6">
    <location>
        <begin position="437"/>
        <end position="448"/>
    </location>
</feature>
<feature type="compositionally biased region" description="Low complexity" evidence="6">
    <location>
        <begin position="366"/>
        <end position="376"/>
    </location>
</feature>